<proteinExistence type="predicted"/>
<dbReference type="AlphaFoldDB" id="A0A0A8ZA78"/>
<organism evidence="1">
    <name type="scientific">Arundo donax</name>
    <name type="common">Giant reed</name>
    <name type="synonym">Donax arundinaceus</name>
    <dbReference type="NCBI Taxonomy" id="35708"/>
    <lineage>
        <taxon>Eukaryota</taxon>
        <taxon>Viridiplantae</taxon>
        <taxon>Streptophyta</taxon>
        <taxon>Embryophyta</taxon>
        <taxon>Tracheophyta</taxon>
        <taxon>Spermatophyta</taxon>
        <taxon>Magnoliopsida</taxon>
        <taxon>Liliopsida</taxon>
        <taxon>Poales</taxon>
        <taxon>Poaceae</taxon>
        <taxon>PACMAD clade</taxon>
        <taxon>Arundinoideae</taxon>
        <taxon>Arundineae</taxon>
        <taxon>Arundo</taxon>
    </lineage>
</organism>
<reference evidence="1" key="2">
    <citation type="journal article" date="2015" name="Data Brief">
        <title>Shoot transcriptome of the giant reed, Arundo donax.</title>
        <authorList>
            <person name="Barrero R.A."/>
            <person name="Guerrero F.D."/>
            <person name="Moolhuijzen P."/>
            <person name="Goolsby J.A."/>
            <person name="Tidwell J."/>
            <person name="Bellgard S.E."/>
            <person name="Bellgard M.I."/>
        </authorList>
    </citation>
    <scope>NUCLEOTIDE SEQUENCE</scope>
    <source>
        <tissue evidence="1">Shoot tissue taken approximately 20 cm above the soil surface</tissue>
    </source>
</reference>
<sequence length="66" mass="7810">MQTKYSRTKISNTTKLGHTKMKYTSRTFTGSEEKSIFKIATQLLWIVQKYWNCSSFIICSWIVQHT</sequence>
<name>A0A0A8ZA78_ARUDO</name>
<protein>
    <submittedName>
        <fullName evidence="1">Uncharacterized protein</fullName>
    </submittedName>
</protein>
<reference evidence="1" key="1">
    <citation type="submission" date="2014-09" db="EMBL/GenBank/DDBJ databases">
        <authorList>
            <person name="Magalhaes I.L.F."/>
            <person name="Oliveira U."/>
            <person name="Santos F.R."/>
            <person name="Vidigal T.H.D.A."/>
            <person name="Brescovit A.D."/>
            <person name="Santos A.J."/>
        </authorList>
    </citation>
    <scope>NUCLEOTIDE SEQUENCE</scope>
    <source>
        <tissue evidence="1">Shoot tissue taken approximately 20 cm above the soil surface</tissue>
    </source>
</reference>
<accession>A0A0A8ZA78</accession>
<dbReference type="EMBL" id="GBRH01263322">
    <property type="protein sequence ID" value="JAD34573.1"/>
    <property type="molecule type" value="Transcribed_RNA"/>
</dbReference>
<evidence type="ECO:0000313" key="1">
    <source>
        <dbReference type="EMBL" id="JAD34573.1"/>
    </source>
</evidence>